<organism evidence="5 6">
    <name type="scientific">Winogradskya humida</name>
    <dbReference type="NCBI Taxonomy" id="113566"/>
    <lineage>
        <taxon>Bacteria</taxon>
        <taxon>Bacillati</taxon>
        <taxon>Actinomycetota</taxon>
        <taxon>Actinomycetes</taxon>
        <taxon>Micromonosporales</taxon>
        <taxon>Micromonosporaceae</taxon>
        <taxon>Winogradskya</taxon>
    </lineage>
</organism>
<dbReference type="SMART" id="SM00450">
    <property type="entry name" value="RHOD"/>
    <property type="match status" value="2"/>
</dbReference>
<dbReference type="CDD" id="cd01448">
    <property type="entry name" value="TST_Repeat_1"/>
    <property type="match status" value="1"/>
</dbReference>
<name>A0ABQ4A3P4_9ACTN</name>
<dbReference type="InterPro" id="IPR045078">
    <property type="entry name" value="TST/MPST-like"/>
</dbReference>
<dbReference type="PANTHER" id="PTHR11364:SF27">
    <property type="entry name" value="SULFURTRANSFERASE"/>
    <property type="match status" value="1"/>
</dbReference>
<evidence type="ECO:0000256" key="1">
    <source>
        <dbReference type="ARBA" id="ARBA00022679"/>
    </source>
</evidence>
<dbReference type="InterPro" id="IPR012349">
    <property type="entry name" value="Split_barrel_FMN-bd"/>
</dbReference>
<evidence type="ECO:0000256" key="3">
    <source>
        <dbReference type="SAM" id="MobiDB-lite"/>
    </source>
</evidence>
<dbReference type="InterPro" id="IPR001763">
    <property type="entry name" value="Rhodanese-like_dom"/>
</dbReference>
<dbReference type="Proteomes" id="UP000603200">
    <property type="component" value="Unassembled WGS sequence"/>
</dbReference>
<feature type="domain" description="Rhodanese" evidence="4">
    <location>
        <begin position="42"/>
        <end position="137"/>
    </location>
</feature>
<keyword evidence="6" id="KW-1185">Reference proteome</keyword>
<accession>A0ABQ4A3P4</accession>
<evidence type="ECO:0000259" key="4">
    <source>
        <dbReference type="PROSITE" id="PS50206"/>
    </source>
</evidence>
<gene>
    <name evidence="5" type="ORF">Ahu01nite_085550</name>
</gene>
<feature type="domain" description="Rhodanese" evidence="4">
    <location>
        <begin position="182"/>
        <end position="280"/>
    </location>
</feature>
<feature type="region of interest" description="Disordered" evidence="3">
    <location>
        <begin position="274"/>
        <end position="310"/>
    </location>
</feature>
<dbReference type="Pfam" id="PF00581">
    <property type="entry name" value="Rhodanese"/>
    <property type="match status" value="2"/>
</dbReference>
<dbReference type="Pfam" id="PF01243">
    <property type="entry name" value="PNPOx_N"/>
    <property type="match status" value="1"/>
</dbReference>
<keyword evidence="1" id="KW-0808">Transferase</keyword>
<evidence type="ECO:0000313" key="5">
    <source>
        <dbReference type="EMBL" id="GIE25453.1"/>
    </source>
</evidence>
<dbReference type="InterPro" id="IPR036873">
    <property type="entry name" value="Rhodanese-like_dom_sf"/>
</dbReference>
<dbReference type="SUPFAM" id="SSF50475">
    <property type="entry name" value="FMN-binding split barrel"/>
    <property type="match status" value="1"/>
</dbReference>
<dbReference type="RefSeq" id="WP_203842402.1">
    <property type="nucleotide sequence ID" value="NZ_BAAATV010000023.1"/>
</dbReference>
<reference evidence="5 6" key="1">
    <citation type="submission" date="2021-01" db="EMBL/GenBank/DDBJ databases">
        <title>Whole genome shotgun sequence of Actinoplanes humidus NBRC 14915.</title>
        <authorList>
            <person name="Komaki H."/>
            <person name="Tamura T."/>
        </authorList>
    </citation>
    <scope>NUCLEOTIDE SEQUENCE [LARGE SCALE GENOMIC DNA]</scope>
    <source>
        <strain evidence="5 6">NBRC 14915</strain>
    </source>
</reference>
<dbReference type="Gene3D" id="3.40.250.10">
    <property type="entry name" value="Rhodanese-like domain"/>
    <property type="match status" value="2"/>
</dbReference>
<dbReference type="EMBL" id="BOMN01000122">
    <property type="protein sequence ID" value="GIE25453.1"/>
    <property type="molecule type" value="Genomic_DNA"/>
</dbReference>
<feature type="compositionally biased region" description="Pro residues" evidence="3">
    <location>
        <begin position="285"/>
        <end position="303"/>
    </location>
</feature>
<keyword evidence="2" id="KW-0677">Repeat</keyword>
<dbReference type="NCBIfam" id="TIGR03618">
    <property type="entry name" value="Rv1155_F420"/>
    <property type="match status" value="1"/>
</dbReference>
<evidence type="ECO:0000256" key="2">
    <source>
        <dbReference type="ARBA" id="ARBA00022737"/>
    </source>
</evidence>
<dbReference type="SUPFAM" id="SSF52821">
    <property type="entry name" value="Rhodanese/Cell cycle control phosphatase"/>
    <property type="match status" value="2"/>
</dbReference>
<dbReference type="InterPro" id="IPR019920">
    <property type="entry name" value="F420-binding_dom_put"/>
</dbReference>
<protein>
    <recommendedName>
        <fullName evidence="4">Rhodanese domain-containing protein</fullName>
    </recommendedName>
</protein>
<evidence type="ECO:0000313" key="6">
    <source>
        <dbReference type="Proteomes" id="UP000603200"/>
    </source>
</evidence>
<comment type="caution">
    <text evidence="5">The sequence shown here is derived from an EMBL/GenBank/DDBJ whole genome shotgun (WGS) entry which is preliminary data.</text>
</comment>
<dbReference type="InterPro" id="IPR011576">
    <property type="entry name" value="Pyridox_Oxase_N"/>
</dbReference>
<sequence>MTGPLITTEQLSVRRELLILDATVTLPAPGFDGDHRATTGYEGWLTAHIPGSRHADLLNDLSDPAAPSHFAHPEPSVLAASLARLGVTDGVPVVAYDSAGGIWAARLWWLLTSIGVPAQVLDGGLAAWREAGLPIASGPAPEPPAGRLTARPRPERWIERGDLEAWIAGDVDATVLCALNPEAYRGDVPTRYSRRGHIPGSGNLPARSLSGPDGRLLPAEPLTEALSGLLADPQPVWLYCGSGISAAGVALALAVLGRDDVALYDGSLEEWSADPGLPLTLGPEPAAPNPESPGPESPGPESPGPATLGAELADPGVVVRFSEGVRELLDRPEFAVLSTTEPNGVAQLSVMWVGRDGDELVMATKGGRRKAANIRRDPRVTVLIYDRDRPTRYVEIRGTARVTDEDASSLVDTLAQRYTRKDHVRGDAAEEADRVVLRITPSRVVERW</sequence>
<dbReference type="PANTHER" id="PTHR11364">
    <property type="entry name" value="THIOSULFATE SULFERTANSFERASE"/>
    <property type="match status" value="1"/>
</dbReference>
<dbReference type="Gene3D" id="2.30.110.10">
    <property type="entry name" value="Electron Transport, Fmn-binding Protein, Chain A"/>
    <property type="match status" value="1"/>
</dbReference>
<dbReference type="PROSITE" id="PS50206">
    <property type="entry name" value="RHODANESE_3"/>
    <property type="match status" value="2"/>
</dbReference>
<proteinExistence type="predicted"/>